<dbReference type="SUPFAM" id="SSF53383">
    <property type="entry name" value="PLP-dependent transferases"/>
    <property type="match status" value="1"/>
</dbReference>
<dbReference type="GO" id="GO:0003677">
    <property type="term" value="F:DNA binding"/>
    <property type="evidence" value="ECO:0007669"/>
    <property type="project" value="UniProtKB-KW"/>
</dbReference>
<dbReference type="OrthoDB" id="9804020at2"/>
<keyword evidence="8" id="KW-1185">Reference proteome</keyword>
<dbReference type="Gene3D" id="1.10.10.10">
    <property type="entry name" value="Winged helix-like DNA-binding domain superfamily/Winged helix DNA-binding domain"/>
    <property type="match status" value="1"/>
</dbReference>
<keyword evidence="5" id="KW-0804">Transcription</keyword>
<dbReference type="PANTHER" id="PTHR46577">
    <property type="entry name" value="HTH-TYPE TRANSCRIPTIONAL REGULATORY PROTEIN GABR"/>
    <property type="match status" value="1"/>
</dbReference>
<sequence length="465" mass="51419">MSMWSPRIDTNARVKYIGIVEAIEADIKNRLLKPGDRLPAQRQIADALSIDLTTVTRAINEAARRGLVETQRGNGCFIAQTTFSHYNSSQLIEGKTLDLSMNNPPIPSGLNLEKKIAEAISELSLSGISASHHLCYQETAGHPDDRLAGQQWLSSKLSGLNSDQLLISSGAHSALFCLLSYLKRKGAKTIAAPEFSYPGLRAMADQLQLDVVGINMDEQGIIPEQLQLQCAKQSIDVLYVIPNIDNPTTATLPAPRRETITAVAEQYNLTIIEDDPYYHFIDERLPSLYNLARHRTWHVATLSKCLSPSLRVAYIASPNINDALGLTEEMRISHLMAPPLMTAVVSHWITHNKIDEITQAIKAENIIRQSLAKSIFQQSDIWSHPASPHLWLKLPHGYKALDFSEQASRIGVSIVPSTAFVMSRSRSQAVRISLGASSDFESLKQGLTLLSELYRPGLIRSKTIV</sequence>
<dbReference type="GO" id="GO:0030170">
    <property type="term" value="F:pyridoxal phosphate binding"/>
    <property type="evidence" value="ECO:0007669"/>
    <property type="project" value="InterPro"/>
</dbReference>
<dbReference type="RefSeq" id="WP_091713799.1">
    <property type="nucleotide sequence ID" value="NZ_FOSH01000009.1"/>
</dbReference>
<name>A0A1I3Z1I4_9GAMM</name>
<dbReference type="Proteomes" id="UP000198924">
    <property type="component" value="Unassembled WGS sequence"/>
</dbReference>
<comment type="similarity">
    <text evidence="1">In the C-terminal section; belongs to the class-I pyridoxal-phosphate-dependent aminotransferase family.</text>
</comment>
<dbReference type="CDD" id="cd00609">
    <property type="entry name" value="AAT_like"/>
    <property type="match status" value="1"/>
</dbReference>
<dbReference type="Gene3D" id="3.40.640.10">
    <property type="entry name" value="Type I PLP-dependent aspartate aminotransferase-like (Major domain)"/>
    <property type="match status" value="1"/>
</dbReference>
<evidence type="ECO:0000259" key="6">
    <source>
        <dbReference type="PROSITE" id="PS50949"/>
    </source>
</evidence>
<dbReference type="EMBL" id="FOSH01000009">
    <property type="protein sequence ID" value="SFK37895.1"/>
    <property type="molecule type" value="Genomic_DNA"/>
</dbReference>
<evidence type="ECO:0000256" key="4">
    <source>
        <dbReference type="ARBA" id="ARBA00023125"/>
    </source>
</evidence>
<evidence type="ECO:0000256" key="3">
    <source>
        <dbReference type="ARBA" id="ARBA00023015"/>
    </source>
</evidence>
<dbReference type="InterPro" id="IPR051446">
    <property type="entry name" value="HTH_trans_reg/aminotransferase"/>
</dbReference>
<keyword evidence="4" id="KW-0238">DNA-binding</keyword>
<dbReference type="Pfam" id="PF00392">
    <property type="entry name" value="GntR"/>
    <property type="match status" value="1"/>
</dbReference>
<dbReference type="PROSITE" id="PS50949">
    <property type="entry name" value="HTH_GNTR"/>
    <property type="match status" value="1"/>
</dbReference>
<evidence type="ECO:0000313" key="8">
    <source>
        <dbReference type="Proteomes" id="UP000198924"/>
    </source>
</evidence>
<dbReference type="InterPro" id="IPR015422">
    <property type="entry name" value="PyrdxlP-dep_Trfase_small"/>
</dbReference>
<gene>
    <name evidence="7" type="ORF">SAMN04488079_10991</name>
</gene>
<dbReference type="Gene3D" id="3.90.1150.10">
    <property type="entry name" value="Aspartate Aminotransferase, domain 1"/>
    <property type="match status" value="1"/>
</dbReference>
<accession>A0A1I3Z1I4</accession>
<dbReference type="Pfam" id="PF00155">
    <property type="entry name" value="Aminotran_1_2"/>
    <property type="match status" value="1"/>
</dbReference>
<dbReference type="PANTHER" id="PTHR46577:SF1">
    <property type="entry name" value="HTH-TYPE TRANSCRIPTIONAL REGULATORY PROTEIN GABR"/>
    <property type="match status" value="1"/>
</dbReference>
<proteinExistence type="inferred from homology"/>
<evidence type="ECO:0000313" key="7">
    <source>
        <dbReference type="EMBL" id="SFK37895.1"/>
    </source>
</evidence>
<evidence type="ECO:0000256" key="5">
    <source>
        <dbReference type="ARBA" id="ARBA00023163"/>
    </source>
</evidence>
<dbReference type="InterPro" id="IPR015421">
    <property type="entry name" value="PyrdxlP-dep_Trfase_major"/>
</dbReference>
<dbReference type="GO" id="GO:0003700">
    <property type="term" value="F:DNA-binding transcription factor activity"/>
    <property type="evidence" value="ECO:0007669"/>
    <property type="project" value="InterPro"/>
</dbReference>
<dbReference type="SMART" id="SM00345">
    <property type="entry name" value="HTH_GNTR"/>
    <property type="match status" value="1"/>
</dbReference>
<organism evidence="7 8">
    <name type="scientific">Methylophaga sulfidovorans</name>
    <dbReference type="NCBI Taxonomy" id="45496"/>
    <lineage>
        <taxon>Bacteria</taxon>
        <taxon>Pseudomonadati</taxon>
        <taxon>Pseudomonadota</taxon>
        <taxon>Gammaproteobacteria</taxon>
        <taxon>Thiotrichales</taxon>
        <taxon>Piscirickettsiaceae</taxon>
        <taxon>Methylophaga</taxon>
    </lineage>
</organism>
<protein>
    <submittedName>
        <fullName evidence="7">Transcriptional regulator, GntR family</fullName>
    </submittedName>
</protein>
<dbReference type="CDD" id="cd07377">
    <property type="entry name" value="WHTH_GntR"/>
    <property type="match status" value="1"/>
</dbReference>
<dbReference type="AlphaFoldDB" id="A0A1I3Z1I4"/>
<dbReference type="InterPro" id="IPR036388">
    <property type="entry name" value="WH-like_DNA-bd_sf"/>
</dbReference>
<keyword evidence="3" id="KW-0805">Transcription regulation</keyword>
<dbReference type="SUPFAM" id="SSF46785">
    <property type="entry name" value="Winged helix' DNA-binding domain"/>
    <property type="match status" value="1"/>
</dbReference>
<keyword evidence="2" id="KW-0663">Pyridoxal phosphate</keyword>
<dbReference type="InterPro" id="IPR000524">
    <property type="entry name" value="Tscrpt_reg_HTH_GntR"/>
</dbReference>
<dbReference type="InterPro" id="IPR004839">
    <property type="entry name" value="Aminotransferase_I/II_large"/>
</dbReference>
<dbReference type="STRING" id="45496.SAMN04488079_10991"/>
<evidence type="ECO:0000256" key="2">
    <source>
        <dbReference type="ARBA" id="ARBA00022898"/>
    </source>
</evidence>
<evidence type="ECO:0000256" key="1">
    <source>
        <dbReference type="ARBA" id="ARBA00005384"/>
    </source>
</evidence>
<dbReference type="InterPro" id="IPR036390">
    <property type="entry name" value="WH_DNA-bd_sf"/>
</dbReference>
<dbReference type="InterPro" id="IPR015424">
    <property type="entry name" value="PyrdxlP-dep_Trfase"/>
</dbReference>
<feature type="domain" description="HTH gntR-type" evidence="6">
    <location>
        <begin position="13"/>
        <end position="81"/>
    </location>
</feature>
<reference evidence="8" key="1">
    <citation type="submission" date="2016-10" db="EMBL/GenBank/DDBJ databases">
        <authorList>
            <person name="Varghese N."/>
            <person name="Submissions S."/>
        </authorList>
    </citation>
    <scope>NUCLEOTIDE SEQUENCE [LARGE SCALE GENOMIC DNA]</scope>
    <source>
        <strain evidence="8">DSM 11578</strain>
    </source>
</reference>